<protein>
    <submittedName>
        <fullName evidence="1">Uncharacterized protein</fullName>
    </submittedName>
</protein>
<proteinExistence type="predicted"/>
<dbReference type="EMBL" id="JACXVP010000012">
    <property type="protein sequence ID" value="KAG5573204.1"/>
    <property type="molecule type" value="Genomic_DNA"/>
</dbReference>
<accession>A0A9J5WD25</accession>
<organism evidence="1 2">
    <name type="scientific">Solanum commersonii</name>
    <name type="common">Commerson's wild potato</name>
    <name type="synonym">Commerson's nightshade</name>
    <dbReference type="NCBI Taxonomy" id="4109"/>
    <lineage>
        <taxon>Eukaryota</taxon>
        <taxon>Viridiplantae</taxon>
        <taxon>Streptophyta</taxon>
        <taxon>Embryophyta</taxon>
        <taxon>Tracheophyta</taxon>
        <taxon>Spermatophyta</taxon>
        <taxon>Magnoliopsida</taxon>
        <taxon>eudicotyledons</taxon>
        <taxon>Gunneridae</taxon>
        <taxon>Pentapetalae</taxon>
        <taxon>asterids</taxon>
        <taxon>lamiids</taxon>
        <taxon>Solanales</taxon>
        <taxon>Solanaceae</taxon>
        <taxon>Solanoideae</taxon>
        <taxon>Solaneae</taxon>
        <taxon>Solanum</taxon>
    </lineage>
</organism>
<comment type="caution">
    <text evidence="1">The sequence shown here is derived from an EMBL/GenBank/DDBJ whole genome shotgun (WGS) entry which is preliminary data.</text>
</comment>
<dbReference type="Proteomes" id="UP000824120">
    <property type="component" value="Chromosome 12"/>
</dbReference>
<keyword evidence="2" id="KW-1185">Reference proteome</keyword>
<gene>
    <name evidence="1" type="ORF">H5410_062970</name>
</gene>
<evidence type="ECO:0000313" key="1">
    <source>
        <dbReference type="EMBL" id="KAG5573204.1"/>
    </source>
</evidence>
<dbReference type="AlphaFoldDB" id="A0A9J5WD25"/>
<sequence length="62" mass="6898">MSADYRKDGITCPITSPVRRREKGGVVGRRERVVKSGQAHVEMDQATQNAQVVPEDYQATSH</sequence>
<reference evidence="1 2" key="1">
    <citation type="submission" date="2020-09" db="EMBL/GenBank/DDBJ databases">
        <title>De no assembly of potato wild relative species, Solanum commersonii.</title>
        <authorList>
            <person name="Cho K."/>
        </authorList>
    </citation>
    <scope>NUCLEOTIDE SEQUENCE [LARGE SCALE GENOMIC DNA]</scope>
    <source>
        <strain evidence="1">LZ3.2</strain>
        <tissue evidence="1">Leaf</tissue>
    </source>
</reference>
<name>A0A9J5WD25_SOLCO</name>
<evidence type="ECO:0000313" key="2">
    <source>
        <dbReference type="Proteomes" id="UP000824120"/>
    </source>
</evidence>